<comment type="caution">
    <text evidence="3">The sequence shown here is derived from an EMBL/GenBank/DDBJ whole genome shotgun (WGS) entry which is preliminary data.</text>
</comment>
<evidence type="ECO:0000313" key="4">
    <source>
        <dbReference type="Proteomes" id="UP000306740"/>
    </source>
</evidence>
<proteinExistence type="predicted"/>
<name>A0A5C4MU83_9ACTN</name>
<dbReference type="EMBL" id="VDFR01000043">
    <property type="protein sequence ID" value="TNC47648.1"/>
    <property type="molecule type" value="Genomic_DNA"/>
</dbReference>
<evidence type="ECO:0000256" key="1">
    <source>
        <dbReference type="SAM" id="MobiDB-lite"/>
    </source>
</evidence>
<dbReference type="OrthoDB" id="5173094at2"/>
<organism evidence="3 4">
    <name type="scientific">Mumia zhuanghuii</name>
    <dbReference type="NCBI Taxonomy" id="2585211"/>
    <lineage>
        <taxon>Bacteria</taxon>
        <taxon>Bacillati</taxon>
        <taxon>Actinomycetota</taxon>
        <taxon>Actinomycetes</taxon>
        <taxon>Propionibacteriales</taxon>
        <taxon>Nocardioidaceae</taxon>
        <taxon>Mumia</taxon>
    </lineage>
</organism>
<accession>A0A5C4MU83</accession>
<gene>
    <name evidence="3" type="ORF">FHE65_09175</name>
    <name evidence="2" type="ORF">FHE65_10190</name>
</gene>
<dbReference type="EMBL" id="VDFR01000046">
    <property type="protein sequence ID" value="TNC47373.1"/>
    <property type="molecule type" value="Genomic_DNA"/>
</dbReference>
<reference evidence="3 4" key="1">
    <citation type="submission" date="2019-05" db="EMBL/GenBank/DDBJ databases">
        <title>Mumia sp. nov., isolated from the intestinal contents of plateau pika (Ochotona curzoniae) in the Qinghai-Tibet plateau of China.</title>
        <authorList>
            <person name="Tian Z."/>
        </authorList>
    </citation>
    <scope>NUCLEOTIDE SEQUENCE [LARGE SCALE GENOMIC DNA]</scope>
    <source>
        <strain evidence="4">527</strain>
        <strain evidence="3">Z527</strain>
    </source>
</reference>
<protein>
    <submittedName>
        <fullName evidence="3">Uncharacterized protein</fullName>
    </submittedName>
</protein>
<dbReference type="RefSeq" id="WP_139105749.1">
    <property type="nucleotide sequence ID" value="NZ_VDFR01000043.1"/>
</dbReference>
<feature type="region of interest" description="Disordered" evidence="1">
    <location>
        <begin position="56"/>
        <end position="77"/>
    </location>
</feature>
<sequence>MLRFVARRVIVVLVSLGAALGVTLIAAGPAWSDELVCVPPAERAYDENGGYVCIIPGGGGPGRPGDPGDGGGQPAPPPCLITDSHTVGYGWGDKNPSAVYCMGQRVCFDVDHYAPLKLPEGEPPNEDSKARVRMCWPIESPLAGPEFDSVFWSGEEEIPSTYEQAMQAIGRIVLPTPDIHISPANRSIVNLDTWFWAEGLPPTESGSSAFGLVAYADFDRLVVDPGDGTGTLSCTATTSAAAQADCHHEYVRSSVRGSARVEGRPAFAVSAEAVYALRFEVGGNEVAVPGAPTTLTSPTATAALRVDEVQSVVTPRG</sequence>
<evidence type="ECO:0000313" key="3">
    <source>
        <dbReference type="EMBL" id="TNC47648.1"/>
    </source>
</evidence>
<dbReference type="Proteomes" id="UP000306740">
    <property type="component" value="Unassembled WGS sequence"/>
</dbReference>
<dbReference type="AlphaFoldDB" id="A0A5C4MU83"/>
<feature type="compositionally biased region" description="Gly residues" evidence="1">
    <location>
        <begin position="56"/>
        <end position="73"/>
    </location>
</feature>
<evidence type="ECO:0000313" key="2">
    <source>
        <dbReference type="EMBL" id="TNC47373.1"/>
    </source>
</evidence>